<reference evidence="2 3" key="1">
    <citation type="submission" date="2013-11" db="EMBL/GenBank/DDBJ databases">
        <title>The Genome Sequence of Phytophthora parasitica P1976.</title>
        <authorList>
            <consortium name="The Broad Institute Genomics Platform"/>
            <person name="Russ C."/>
            <person name="Tyler B."/>
            <person name="Panabieres F."/>
            <person name="Shan W."/>
            <person name="Tripathy S."/>
            <person name="Grunwald N."/>
            <person name="Machado M."/>
            <person name="Johnson C.S."/>
            <person name="Walker B."/>
            <person name="Young S."/>
            <person name="Zeng Q."/>
            <person name="Gargeya S."/>
            <person name="Fitzgerald M."/>
            <person name="Haas B."/>
            <person name="Abouelleil A."/>
            <person name="Allen A.W."/>
            <person name="Alvarado L."/>
            <person name="Arachchi H.M."/>
            <person name="Berlin A.M."/>
            <person name="Chapman S.B."/>
            <person name="Gainer-Dewar J."/>
            <person name="Goldberg J."/>
            <person name="Griggs A."/>
            <person name="Gujja S."/>
            <person name="Hansen M."/>
            <person name="Howarth C."/>
            <person name="Imamovic A."/>
            <person name="Ireland A."/>
            <person name="Larimer J."/>
            <person name="McCowan C."/>
            <person name="Murphy C."/>
            <person name="Pearson M."/>
            <person name="Poon T.W."/>
            <person name="Priest M."/>
            <person name="Roberts A."/>
            <person name="Saif S."/>
            <person name="Shea T."/>
            <person name="Sisk P."/>
            <person name="Sykes S."/>
            <person name="Wortman J."/>
            <person name="Nusbaum C."/>
            <person name="Birren B."/>
        </authorList>
    </citation>
    <scope>NUCLEOTIDE SEQUENCE [LARGE SCALE GENOMIC DNA]</scope>
    <source>
        <strain evidence="2 3">P1976</strain>
    </source>
</reference>
<gene>
    <name evidence="2" type="ORF">F444_02747</name>
</gene>
<dbReference type="Proteomes" id="UP000028582">
    <property type="component" value="Unassembled WGS sequence"/>
</dbReference>
<evidence type="ECO:0000313" key="2">
    <source>
        <dbReference type="EMBL" id="ETO83175.1"/>
    </source>
</evidence>
<dbReference type="EMBL" id="ANJA01000543">
    <property type="protein sequence ID" value="ETO83175.1"/>
    <property type="molecule type" value="Genomic_DNA"/>
</dbReference>
<dbReference type="PANTHER" id="PTHR35796:SF3">
    <property type="entry name" value="BHLH DOMAIN-CONTAINING PROTEIN"/>
    <property type="match status" value="1"/>
</dbReference>
<dbReference type="OrthoDB" id="124732at2759"/>
<name>A0A081AWB4_PHYNI</name>
<accession>A0A081AWB4</accession>
<evidence type="ECO:0000256" key="1">
    <source>
        <dbReference type="SAM" id="MobiDB-lite"/>
    </source>
</evidence>
<feature type="region of interest" description="Disordered" evidence="1">
    <location>
        <begin position="77"/>
        <end position="113"/>
    </location>
</feature>
<dbReference type="AlphaFoldDB" id="A0A081AWB4"/>
<dbReference type="EMBL" id="ANJA01000543">
    <property type="protein sequence ID" value="ETO83177.1"/>
    <property type="molecule type" value="Genomic_DNA"/>
</dbReference>
<organism evidence="2 3">
    <name type="scientific">Phytophthora nicotianae P1976</name>
    <dbReference type="NCBI Taxonomy" id="1317066"/>
    <lineage>
        <taxon>Eukaryota</taxon>
        <taxon>Sar</taxon>
        <taxon>Stramenopiles</taxon>
        <taxon>Oomycota</taxon>
        <taxon>Peronosporomycetes</taxon>
        <taxon>Peronosporales</taxon>
        <taxon>Peronosporaceae</taxon>
        <taxon>Phytophthora</taxon>
    </lineage>
</organism>
<sequence length="474" mass="53401">MNEHREVVEAAFSFIDEFTGDLSMGVPSFTDSVTSASSAASLDELLGFDYEEETPLLPLSDDAVPAMTLNVQTTQTRLATSLDSSKTTQATRSRQKKRQGTYNPNHAREQQRKELRALRTEAADLETQVAAMQQVRRAVVIQDENNSSHAKQSPFADIARTVWRAAAQQQISERMKATRENRRLKGLVASNADIISKLQALLHQCSLDKRSSSMHPKAIEYLRAYDAEIFTQATLNQLIASTDASYQQVDKVFSRCCVDLTAPSSCTVPEMLINGTGHVFSRVFGTKVFPFPTKQTGRAVWDVVSKRVRPSARCHFNHIVHSTFDTIVESCGTELYTDDSKTVVFHTRQAKRYFKEETRDVIVWQSNVRPVLFGGKFLQGAAFRETGFFLIHHHPLIPSEFALLQTCYVITPHTLMPELPTDPLAREVTDFVLKCMAESIPENHKVFENALFGQELPFLDRNLNRIIAARRSVR</sequence>
<dbReference type="EMBL" id="ANJA01000543">
    <property type="protein sequence ID" value="ETO83176.1"/>
    <property type="molecule type" value="Genomic_DNA"/>
</dbReference>
<comment type="caution">
    <text evidence="2">The sequence shown here is derived from an EMBL/GenBank/DDBJ whole genome shotgun (WGS) entry which is preliminary data.</text>
</comment>
<evidence type="ECO:0000313" key="3">
    <source>
        <dbReference type="Proteomes" id="UP000028582"/>
    </source>
</evidence>
<dbReference type="PANTHER" id="PTHR35796">
    <property type="entry name" value="HYPOTHETICAL CYTOSOLIC PROTEIN"/>
    <property type="match status" value="1"/>
</dbReference>
<protein>
    <submittedName>
        <fullName evidence="2">Uncharacterized protein</fullName>
    </submittedName>
</protein>
<proteinExistence type="predicted"/>
<feature type="compositionally biased region" description="Polar residues" evidence="1">
    <location>
        <begin position="77"/>
        <end position="92"/>
    </location>
</feature>